<keyword evidence="2" id="KW-1185">Reference proteome</keyword>
<dbReference type="RefSeq" id="WP_308356529.1">
    <property type="nucleotide sequence ID" value="NZ_CP129970.2"/>
</dbReference>
<organism evidence="1 2">
    <name type="scientific">Marivirga arenosa</name>
    <dbReference type="NCBI Taxonomy" id="3059076"/>
    <lineage>
        <taxon>Bacteria</taxon>
        <taxon>Pseudomonadati</taxon>
        <taxon>Bacteroidota</taxon>
        <taxon>Cytophagia</taxon>
        <taxon>Cytophagales</taxon>
        <taxon>Marivirgaceae</taxon>
        <taxon>Marivirga</taxon>
    </lineage>
</organism>
<gene>
    <name evidence="1" type="ORF">QYS48_33165</name>
</gene>
<evidence type="ECO:0000313" key="2">
    <source>
        <dbReference type="Proteomes" id="UP001244443"/>
    </source>
</evidence>
<dbReference type="EMBL" id="CP129970">
    <property type="protein sequence ID" value="WMN06640.1"/>
    <property type="molecule type" value="Genomic_DNA"/>
</dbReference>
<protein>
    <recommendedName>
        <fullName evidence="3">Tox-MPTase4 domain-containing protein</fullName>
    </recommendedName>
</protein>
<sequence>MIINFRNVASEKVQDCFKSALSAYHELHDYSITLNQKRIKSSTMQAQPVINLKNILTGIKKYQIKLAVFVSSSSELKVRDIPDKVLVGWFAHELGHIKDYVSYSNIGMINYGLKYIVSDSFKMKTEHEADYNAIKKGFKSEILATKEWVLNHDLVGQDYKDKLNKYYLSREEVELCNLNDLPFKPIVE</sequence>
<accession>A0AA51N6S0</accession>
<evidence type="ECO:0008006" key="3">
    <source>
        <dbReference type="Google" id="ProtNLM"/>
    </source>
</evidence>
<evidence type="ECO:0000313" key="1">
    <source>
        <dbReference type="EMBL" id="WMN06640.1"/>
    </source>
</evidence>
<dbReference type="AlphaFoldDB" id="A0AA51N6S0"/>
<reference evidence="1" key="1">
    <citation type="submission" date="2023-08" db="EMBL/GenBank/DDBJ databases">
        <title>Comparative genomics and taxonomic characterization of three novel marine species of genus Marivirga.</title>
        <authorList>
            <person name="Muhammad N."/>
            <person name="Kim S.-G."/>
        </authorList>
    </citation>
    <scope>NUCLEOTIDE SEQUENCE [LARGE SCALE GENOMIC DNA]</scope>
    <source>
        <strain evidence="1">ABR2-2</strain>
    </source>
</reference>
<dbReference type="Proteomes" id="UP001244443">
    <property type="component" value="Chromosome"/>
</dbReference>
<proteinExistence type="predicted"/>
<name>A0AA51N6S0_9BACT</name>